<gene>
    <name evidence="1" type="ORF">SPELUC_LOCUS3788</name>
</gene>
<name>A0ACA9L9C1_9GLOM</name>
<comment type="caution">
    <text evidence="1">The sequence shown here is derived from an EMBL/GenBank/DDBJ whole genome shotgun (WGS) entry which is preliminary data.</text>
</comment>
<organism evidence="1 2">
    <name type="scientific">Cetraspora pellucida</name>
    <dbReference type="NCBI Taxonomy" id="1433469"/>
    <lineage>
        <taxon>Eukaryota</taxon>
        <taxon>Fungi</taxon>
        <taxon>Fungi incertae sedis</taxon>
        <taxon>Mucoromycota</taxon>
        <taxon>Glomeromycotina</taxon>
        <taxon>Glomeromycetes</taxon>
        <taxon>Diversisporales</taxon>
        <taxon>Gigasporaceae</taxon>
        <taxon>Cetraspora</taxon>
    </lineage>
</organism>
<accession>A0ACA9L9C1</accession>
<evidence type="ECO:0000313" key="2">
    <source>
        <dbReference type="Proteomes" id="UP000789366"/>
    </source>
</evidence>
<sequence>MSSVVQEKPEYYSVGILTVSDTCSRDSTKDLSGPALKTLFSETSHSKKPFRVIKTKIVKDDSFEIQKSVKDWCDVENLDLVVTTGGTGFGIRDVTPEAVQPLFEKSCTGVTHAMIKASLEKTIFAALSRPVCGIRGNTIILTVPGSPKGAKENIQAILNVLPHAIDLVRDETGENVHAQLRVEIPQRQRKSPYPMISVTEALNIITEHSNTLSPIKVPVDENLIGMVLAEDVVARLPVPGYRASILDGYVVVASDGPGIYPVVGVSIANTSNLPADKLLPGQIARITTGGPVPPGATAVVMVEDTTLIRASADGLQEESVEIHVKVNDGANIREIGSDTSVGSIVARKGEILSAVGGEIGVLASVGVKEVCVYRRPVIGVLSTGNEVIDHKNTLELKYGQIFDSNRPTLFSIAKATGFEVKDFGIVDDDPKELEKTLKTALTQVDVLVSTGGVSMGELDLFKPTLEKSLGATIHFGRVKMKPGKPTTFATLSGTSGAPEKLIFGLPGNPVSATVTFYLFVLPALRKLAGYENWNSPILPAELTDKLSLDPRPEYHRAVISFDHSKGKFIATSTGHQISSRMLSLRSCNALLKLPEKTDQCKELDKGSTVDAILIGQLS</sequence>
<evidence type="ECO:0000313" key="1">
    <source>
        <dbReference type="EMBL" id="CAG8517816.1"/>
    </source>
</evidence>
<dbReference type="Proteomes" id="UP000789366">
    <property type="component" value="Unassembled WGS sequence"/>
</dbReference>
<protein>
    <submittedName>
        <fullName evidence="1">1899_t:CDS:1</fullName>
    </submittedName>
</protein>
<proteinExistence type="predicted"/>
<reference evidence="1" key="1">
    <citation type="submission" date="2021-06" db="EMBL/GenBank/DDBJ databases">
        <authorList>
            <person name="Kallberg Y."/>
            <person name="Tangrot J."/>
            <person name="Rosling A."/>
        </authorList>
    </citation>
    <scope>NUCLEOTIDE SEQUENCE</scope>
    <source>
        <strain evidence="1">28 12/20/2015</strain>
    </source>
</reference>
<keyword evidence="2" id="KW-1185">Reference proteome</keyword>
<dbReference type="EMBL" id="CAJVPW010003055">
    <property type="protein sequence ID" value="CAG8517816.1"/>
    <property type="molecule type" value="Genomic_DNA"/>
</dbReference>